<accession>V9DBR3</accession>
<dbReference type="PANTHER" id="PTHR42812">
    <property type="entry name" value="BETA-XYLOSIDASE"/>
    <property type="match status" value="1"/>
</dbReference>
<keyword evidence="4" id="KW-0732">Signal</keyword>
<name>V9DBR3_9EURO</name>
<dbReference type="GO" id="GO:0005975">
    <property type="term" value="P:carbohydrate metabolic process"/>
    <property type="evidence" value="ECO:0007669"/>
    <property type="project" value="InterPro"/>
</dbReference>
<evidence type="ECO:0000313" key="6">
    <source>
        <dbReference type="EMBL" id="ETI23748.1"/>
    </source>
</evidence>
<proteinExistence type="inferred from homology"/>
<dbReference type="InterPro" id="IPR051795">
    <property type="entry name" value="Glycosyl_Hydrlase_43"/>
</dbReference>
<evidence type="ECO:0000313" key="7">
    <source>
        <dbReference type="Proteomes" id="UP000030678"/>
    </source>
</evidence>
<dbReference type="RefSeq" id="XP_008728103.1">
    <property type="nucleotide sequence ID" value="XM_008729881.1"/>
</dbReference>
<dbReference type="GeneID" id="19984047"/>
<feature type="domain" description="Beta-xylosidase C-terminal Concanavalin A-like" evidence="5">
    <location>
        <begin position="361"/>
        <end position="458"/>
    </location>
</feature>
<dbReference type="Proteomes" id="UP000030678">
    <property type="component" value="Unassembled WGS sequence"/>
</dbReference>
<keyword evidence="2" id="KW-0378">Hydrolase</keyword>
<dbReference type="Pfam" id="PF17851">
    <property type="entry name" value="GH43_C2"/>
    <property type="match status" value="1"/>
</dbReference>
<dbReference type="HOGENOM" id="CLU_016508_3_0_1"/>
<keyword evidence="3" id="KW-0326">Glycosidase</keyword>
<comment type="similarity">
    <text evidence="1">Belongs to the glycosyl hydrolase 43 family.</text>
</comment>
<evidence type="ECO:0000256" key="1">
    <source>
        <dbReference type="ARBA" id="ARBA00009865"/>
    </source>
</evidence>
<dbReference type="EMBL" id="KB822705">
    <property type="protein sequence ID" value="ETI23748.1"/>
    <property type="molecule type" value="Genomic_DNA"/>
</dbReference>
<dbReference type="AlphaFoldDB" id="V9DBR3"/>
<dbReference type="Gene3D" id="2.60.120.200">
    <property type="match status" value="1"/>
</dbReference>
<feature type="signal peptide" evidence="4">
    <location>
        <begin position="1"/>
        <end position="21"/>
    </location>
</feature>
<evidence type="ECO:0000256" key="3">
    <source>
        <dbReference type="ARBA" id="ARBA00023295"/>
    </source>
</evidence>
<dbReference type="GO" id="GO:0004553">
    <property type="term" value="F:hydrolase activity, hydrolyzing O-glycosyl compounds"/>
    <property type="evidence" value="ECO:0007669"/>
    <property type="project" value="InterPro"/>
</dbReference>
<protein>
    <recommendedName>
        <fullName evidence="5">Beta-xylosidase C-terminal Concanavalin A-like domain-containing protein</fullName>
    </recommendedName>
</protein>
<evidence type="ECO:0000256" key="4">
    <source>
        <dbReference type="SAM" id="SignalP"/>
    </source>
</evidence>
<dbReference type="CDD" id="cd18833">
    <property type="entry name" value="GH43_PcXyl-like"/>
    <property type="match status" value="1"/>
</dbReference>
<dbReference type="Gene3D" id="2.115.10.20">
    <property type="entry name" value="Glycosyl hydrolase domain, family 43"/>
    <property type="match status" value="1"/>
</dbReference>
<dbReference type="Pfam" id="PF04616">
    <property type="entry name" value="Glyco_hydro_43"/>
    <property type="match status" value="1"/>
</dbReference>
<evidence type="ECO:0000256" key="2">
    <source>
        <dbReference type="ARBA" id="ARBA00022801"/>
    </source>
</evidence>
<dbReference type="InterPro" id="IPR023296">
    <property type="entry name" value="Glyco_hydro_beta-prop_sf"/>
</dbReference>
<dbReference type="VEuPathDB" id="FungiDB:G647_05554"/>
<organism evidence="6 7">
    <name type="scientific">Cladophialophora carrionii CBS 160.54</name>
    <dbReference type="NCBI Taxonomy" id="1279043"/>
    <lineage>
        <taxon>Eukaryota</taxon>
        <taxon>Fungi</taxon>
        <taxon>Dikarya</taxon>
        <taxon>Ascomycota</taxon>
        <taxon>Pezizomycotina</taxon>
        <taxon>Eurotiomycetes</taxon>
        <taxon>Chaetothyriomycetidae</taxon>
        <taxon>Chaetothyriales</taxon>
        <taxon>Herpotrichiellaceae</taxon>
        <taxon>Cladophialophora</taxon>
    </lineage>
</organism>
<gene>
    <name evidence="6" type="ORF">G647_05554</name>
</gene>
<dbReference type="SUPFAM" id="SSF49899">
    <property type="entry name" value="Concanavalin A-like lectins/glucanases"/>
    <property type="match status" value="1"/>
</dbReference>
<reference evidence="6 7" key="1">
    <citation type="submission" date="2013-03" db="EMBL/GenBank/DDBJ databases">
        <title>The Genome Sequence of Cladophialophora carrionii CBS 160.54.</title>
        <authorList>
            <consortium name="The Broad Institute Genomics Platform"/>
            <person name="Cuomo C."/>
            <person name="de Hoog S."/>
            <person name="Gorbushina A."/>
            <person name="Walker B."/>
            <person name="Young S.K."/>
            <person name="Zeng Q."/>
            <person name="Gargeya S."/>
            <person name="Fitzgerald M."/>
            <person name="Haas B."/>
            <person name="Abouelleil A."/>
            <person name="Allen A.W."/>
            <person name="Alvarado L."/>
            <person name="Arachchi H.M."/>
            <person name="Berlin A.M."/>
            <person name="Chapman S.B."/>
            <person name="Gainer-Dewar J."/>
            <person name="Goldberg J."/>
            <person name="Griggs A."/>
            <person name="Gujja S."/>
            <person name="Hansen M."/>
            <person name="Howarth C."/>
            <person name="Imamovic A."/>
            <person name="Ireland A."/>
            <person name="Larimer J."/>
            <person name="McCowan C."/>
            <person name="Murphy C."/>
            <person name="Pearson M."/>
            <person name="Poon T.W."/>
            <person name="Priest M."/>
            <person name="Roberts A."/>
            <person name="Saif S."/>
            <person name="Shea T."/>
            <person name="Sisk P."/>
            <person name="Sykes S."/>
            <person name="Wortman J."/>
            <person name="Nusbaum C."/>
            <person name="Birren B."/>
        </authorList>
    </citation>
    <scope>NUCLEOTIDE SEQUENCE [LARGE SCALE GENOMIC DNA]</scope>
    <source>
        <strain evidence="6 7">CBS 160.54</strain>
    </source>
</reference>
<feature type="chain" id="PRO_5004773477" description="Beta-xylosidase C-terminal Concanavalin A-like domain-containing protein" evidence="4">
    <location>
        <begin position="22"/>
        <end position="610"/>
    </location>
</feature>
<dbReference type="InterPro" id="IPR006710">
    <property type="entry name" value="Glyco_hydro_43"/>
</dbReference>
<dbReference type="OrthoDB" id="408373at2759"/>
<evidence type="ECO:0000259" key="5">
    <source>
        <dbReference type="Pfam" id="PF17851"/>
    </source>
</evidence>
<dbReference type="SUPFAM" id="SSF75005">
    <property type="entry name" value="Arabinanase/levansucrase/invertase"/>
    <property type="match status" value="1"/>
</dbReference>
<dbReference type="InterPro" id="IPR041542">
    <property type="entry name" value="GH43_C2"/>
</dbReference>
<dbReference type="InterPro" id="IPR013320">
    <property type="entry name" value="ConA-like_dom_sf"/>
</dbReference>
<sequence length="610" mass="66721">MLAGRSLVCLALSLFLPLALTAPNSTYTNPVLPGFFPDPSCTFVPEWDDTFFCASSSFNAFPGIPIHASKDLTNWKHVSNVLNRAEQLPTLAITNKSTSGIWASTVRYHEGTFFVMTTLVFDDQPQTNFSRWDNIVFRSTNPFNSSSWSDPVHFNLTGYDTSPHWLSNGTVLVTGSHPWQVQPGITQTTIDLTTGEVGSNFRYVWNGTGGLAPEGPHIYFKDDWYYLMIAEGGTGVNHMETIARSKTIDGPYTPNPNNPILTNANTSQYFQTVGHADLWQDASGNWWGAALSTRSGPNYTTYPMGRETVLYPVTWNAGDWPILQPVRGRMSGWQKPATNLSIAGEGPFADAADYITFPPNSSLPIHFVHWRIPVDGSYTISPPGHPNTLRLSPSRLNLTAFDGNYAGPEGQTFVGRRQTDTLFTFSVNLEFSPQQQGDEAGISVFLTQASTFRASICRRYADAAQNHHIDLGVVLLPNTSSSASPQQLAPYFRFSATSYLAVPPPLLVPVHSSYPNYTTLSNPNATSLNLYLEIKAINLTHYAFSAGPTDTMSDTITVGYAPAADVSFGFTGTLLGVYATTNGRSVNASSPGAPAYISEWKYTPQGQFLS</sequence>
<dbReference type="PANTHER" id="PTHR42812:SF17">
    <property type="entry name" value="BETA-XYLOSIDASE C-TERMINAL CONCANAVALIN A-LIKE DOMAIN-CONTAINING PROTEIN-RELATED"/>
    <property type="match status" value="1"/>
</dbReference>